<dbReference type="InterPro" id="IPR011055">
    <property type="entry name" value="Dup_hybrid_motif"/>
</dbReference>
<dbReference type="Proteomes" id="UP001629367">
    <property type="component" value="Unassembled WGS sequence"/>
</dbReference>
<dbReference type="EMBL" id="JAQQBZ010000034">
    <property type="protein sequence ID" value="MFM0597651.1"/>
    <property type="molecule type" value="Genomic_DNA"/>
</dbReference>
<evidence type="ECO:0000313" key="3">
    <source>
        <dbReference type="Proteomes" id="UP001629367"/>
    </source>
</evidence>
<organism evidence="2 3">
    <name type="scientific">Paraburkholderia dilworthii</name>
    <dbReference type="NCBI Taxonomy" id="948106"/>
    <lineage>
        <taxon>Bacteria</taxon>
        <taxon>Pseudomonadati</taxon>
        <taxon>Pseudomonadota</taxon>
        <taxon>Betaproteobacteria</taxon>
        <taxon>Burkholderiales</taxon>
        <taxon>Burkholderiaceae</taxon>
        <taxon>Paraburkholderia</taxon>
    </lineage>
</organism>
<name>A0ABW9DFI9_9BURK</name>
<evidence type="ECO:0000313" key="2">
    <source>
        <dbReference type="EMBL" id="MFM0597651.1"/>
    </source>
</evidence>
<comment type="caution">
    <text evidence="2">The sequence shown here is derived from an EMBL/GenBank/DDBJ whole genome shotgun (WGS) entry which is preliminary data.</text>
</comment>
<dbReference type="Gene3D" id="1.10.530.10">
    <property type="match status" value="1"/>
</dbReference>
<sequence length="771" mass="85783">MNADVGDAARDAKYADTWFPDPAYGSGAYPLSAHLRWHGGVHLSYGAEPIRAIADGTVVFVRAATKKNTDPHDPLNYGGGHAWTDNGCVVIKHVAETGKDTKVIFWSVSMHLKEVKVHNGMQLSRKEILGAGGEISGVPAIHFEIFTDLTGINALIKRQDQPYKIFRAADNSGDADLWGDMHFVLPTGTTIVDRTPEQAYEAHNAWAQRKKKHEQAEHKRIQGVLAQAHRAHKHADPAATTAQPFGESEPSLTPSRIGNTDRTLNVRIAFVKGGYCASSFGDDGSVIDNVNSPDPHYEFTMSALSTQIAPNSESAAYELLRFGRVVGPDTLDPSDIGNYKYLAWDNGKNGYVNLNNVAIVKLSDADFPSFLGWQRVAHGAQGNNSTEDGRCDAKTILDLIRSGSTTDVTDDEARSRLSDPAVRTKLRRLVCEFPTEWESGPFDERYGFLLQDGTWGDSTARPAMTQEQYAQFKAHASALQWWDAAALGLPSTLWHFHPIEFITWMRKCGWVDKSTLARIYPSTAEDLRERYRTPLNQIMQKFVFTTPLRQAHFFGQGAVESGSLTTMQEASMLSGAKNPESEVPEAQRGHWYGREPGEFDSYFSTDKVNSLGFTFAHSYSWMLGNVGDVDAQKFRGRGFKQLTGRENYADYYVYRGWLKRSDFDANWWSDSAYKNHHPSQMTKRPAPIDDPDRIIANPYNCIDSGGFFVTYAKPVIKETIDHGSPRIPVTNAETEELRKYSLLVTQAINGRAALGHAERFDATLVALKVLN</sequence>
<protein>
    <recommendedName>
        <fullName evidence="4">Hydroxyethylthiazole kinase</fullName>
    </recommendedName>
</protein>
<dbReference type="RefSeq" id="WP_408218606.1">
    <property type="nucleotide sequence ID" value="NZ_JAQQBZ010000034.1"/>
</dbReference>
<evidence type="ECO:0000256" key="1">
    <source>
        <dbReference type="SAM" id="MobiDB-lite"/>
    </source>
</evidence>
<evidence type="ECO:0008006" key="4">
    <source>
        <dbReference type="Google" id="ProtNLM"/>
    </source>
</evidence>
<feature type="region of interest" description="Disordered" evidence="1">
    <location>
        <begin position="233"/>
        <end position="258"/>
    </location>
</feature>
<gene>
    <name evidence="2" type="ORF">PQQ68_31915</name>
</gene>
<dbReference type="CDD" id="cd12797">
    <property type="entry name" value="M23_peptidase"/>
    <property type="match status" value="1"/>
</dbReference>
<accession>A0ABW9DFI9</accession>
<dbReference type="SUPFAM" id="SSF53955">
    <property type="entry name" value="Lysozyme-like"/>
    <property type="match status" value="1"/>
</dbReference>
<reference evidence="2 3" key="1">
    <citation type="journal article" date="2024" name="Chem. Sci.">
        <title>Discovery of megapolipeptins by genome mining of a Burkholderiales bacteria collection.</title>
        <authorList>
            <person name="Paulo B.S."/>
            <person name="Recchia M.J.J."/>
            <person name="Lee S."/>
            <person name="Fergusson C.H."/>
            <person name="Romanowski S.B."/>
            <person name="Hernandez A."/>
            <person name="Krull N."/>
            <person name="Liu D.Y."/>
            <person name="Cavanagh H."/>
            <person name="Bos A."/>
            <person name="Gray C.A."/>
            <person name="Murphy B.T."/>
            <person name="Linington R.G."/>
            <person name="Eustaquio A.S."/>
        </authorList>
    </citation>
    <scope>NUCLEOTIDE SEQUENCE [LARGE SCALE GENOMIC DNA]</scope>
    <source>
        <strain evidence="2 3">RL17-335-BIF-A</strain>
    </source>
</reference>
<keyword evidence="3" id="KW-1185">Reference proteome</keyword>
<proteinExistence type="predicted"/>
<dbReference type="InterPro" id="IPR023346">
    <property type="entry name" value="Lysozyme-like_dom_sf"/>
</dbReference>
<dbReference type="Gene3D" id="2.70.70.10">
    <property type="entry name" value="Glucose Permease (Domain IIA)"/>
    <property type="match status" value="1"/>
</dbReference>